<protein>
    <submittedName>
        <fullName evidence="2">Uncharacterized protein</fullName>
    </submittedName>
</protein>
<feature type="non-terminal residue" evidence="2">
    <location>
        <position position="1"/>
    </location>
</feature>
<sequence>MGEIPGRTMSIASETTPAPSLPSLLPEKWNEIANLPPSTFVMQGEVLYNAPCSRYRAEPLGLL</sequence>
<proteinExistence type="predicted"/>
<feature type="region of interest" description="Disordered" evidence="1">
    <location>
        <begin position="1"/>
        <end position="23"/>
    </location>
</feature>
<accession>A0A8J2LH60</accession>
<dbReference type="AlphaFoldDB" id="A0A8J2LH60"/>
<name>A0A8J2LH60_9HEXA</name>
<keyword evidence="3" id="KW-1185">Reference proteome</keyword>
<dbReference type="Proteomes" id="UP000708208">
    <property type="component" value="Unassembled WGS sequence"/>
</dbReference>
<organism evidence="2 3">
    <name type="scientific">Allacma fusca</name>
    <dbReference type="NCBI Taxonomy" id="39272"/>
    <lineage>
        <taxon>Eukaryota</taxon>
        <taxon>Metazoa</taxon>
        <taxon>Ecdysozoa</taxon>
        <taxon>Arthropoda</taxon>
        <taxon>Hexapoda</taxon>
        <taxon>Collembola</taxon>
        <taxon>Symphypleona</taxon>
        <taxon>Sminthuridae</taxon>
        <taxon>Allacma</taxon>
    </lineage>
</organism>
<feature type="compositionally biased region" description="Low complexity" evidence="1">
    <location>
        <begin position="12"/>
        <end position="23"/>
    </location>
</feature>
<evidence type="ECO:0000313" key="2">
    <source>
        <dbReference type="EMBL" id="CAG7822709.1"/>
    </source>
</evidence>
<comment type="caution">
    <text evidence="2">The sequence shown here is derived from an EMBL/GenBank/DDBJ whole genome shotgun (WGS) entry which is preliminary data.</text>
</comment>
<dbReference type="EMBL" id="CAJVCH010527183">
    <property type="protein sequence ID" value="CAG7822709.1"/>
    <property type="molecule type" value="Genomic_DNA"/>
</dbReference>
<reference evidence="2" key="1">
    <citation type="submission" date="2021-06" db="EMBL/GenBank/DDBJ databases">
        <authorList>
            <person name="Hodson N. C."/>
            <person name="Mongue J. A."/>
            <person name="Jaron S. K."/>
        </authorList>
    </citation>
    <scope>NUCLEOTIDE SEQUENCE</scope>
</reference>
<gene>
    <name evidence="2" type="ORF">AFUS01_LOCUS32967</name>
</gene>
<evidence type="ECO:0000256" key="1">
    <source>
        <dbReference type="SAM" id="MobiDB-lite"/>
    </source>
</evidence>
<evidence type="ECO:0000313" key="3">
    <source>
        <dbReference type="Proteomes" id="UP000708208"/>
    </source>
</evidence>